<keyword evidence="2" id="KW-1185">Reference proteome</keyword>
<dbReference type="Proteomes" id="UP001152531">
    <property type="component" value="Unassembled WGS sequence"/>
</dbReference>
<organism evidence="1 2">
    <name type="scientific">[Candida] jaroonii</name>
    <dbReference type="NCBI Taxonomy" id="467808"/>
    <lineage>
        <taxon>Eukaryota</taxon>
        <taxon>Fungi</taxon>
        <taxon>Dikarya</taxon>
        <taxon>Ascomycota</taxon>
        <taxon>Saccharomycotina</taxon>
        <taxon>Pichiomycetes</taxon>
        <taxon>Debaryomycetaceae</taxon>
        <taxon>Yamadazyma</taxon>
    </lineage>
</organism>
<name>A0ACA9Y4W3_9ASCO</name>
<dbReference type="EMBL" id="CALSDN010000003">
    <property type="protein sequence ID" value="CAH6720021.1"/>
    <property type="molecule type" value="Genomic_DNA"/>
</dbReference>
<protein>
    <submittedName>
        <fullName evidence="1">U3 small nucleolar RNA-associated protein 15</fullName>
    </submittedName>
</protein>
<evidence type="ECO:0000313" key="2">
    <source>
        <dbReference type="Proteomes" id="UP001152531"/>
    </source>
</evidence>
<proteinExistence type="predicted"/>
<accession>A0ACA9Y4W3</accession>
<gene>
    <name evidence="1" type="ORF">CLIB1444_03S02652</name>
</gene>
<comment type="caution">
    <text evidence="1">The sequence shown here is derived from an EMBL/GenBank/DDBJ whole genome shotgun (WGS) entry which is preliminary data.</text>
</comment>
<sequence>MSSSKPRITPVRNATLPGQTTPEQRYWRGFVSPQLIKENHPINSIHFNPVSPYDFAVVSSTRIQIFSSKTRQVIKTFSRFKDTVLSGQFRFDGKLLVASDKSGLVSIYDSYQPRNLLVSLNPSSYPTHLAKFHPSIGNQLVTGSDDRILKLYDISQTTTGPIVEFDDSYHEDYIRSGDFIPSNPNLVATGCYDGIVRVFDVRSKDLVTSFNHGAPIEDVLGFSSTTLISAGGPQVKIWDLSMNKQINELNNFTKTAMTLHNTGDKGLLVGSLDGHVKIFDSNASWNVKFGWKFGSGGVLSCGVSPIENDHKHFVTGLTSGLISIRTRKTEARVKQGIKQIKSNAYSRMLRGMDYQGEEEHKFINSSQSQTQTSKTTRSFEKLINGFKWSEALDNGFLNGVSKEQTIIILNELKKRGKIKSALENRDEISLITILSWFSKNIEDIRSFNLISDYLSVIFDLYNNLILNNSDLLELFNNLFKKIEVEIKKSKEANELKGMLELLAI</sequence>
<reference evidence="1" key="1">
    <citation type="submission" date="2022-06" db="EMBL/GenBank/DDBJ databases">
        <authorList>
            <person name="Legras J.-L."/>
            <person name="Devillers H."/>
            <person name="Grondin C."/>
        </authorList>
    </citation>
    <scope>NUCLEOTIDE SEQUENCE</scope>
    <source>
        <strain evidence="1">CLIB 1444</strain>
    </source>
</reference>
<evidence type="ECO:0000313" key="1">
    <source>
        <dbReference type="EMBL" id="CAH6720021.1"/>
    </source>
</evidence>